<dbReference type="Proteomes" id="UP000094707">
    <property type="component" value="Chromosome I"/>
</dbReference>
<accession>A0A1D3L1N0</accession>
<name>A0A1D3L1N0_9EURY</name>
<gene>
    <name evidence="2" type="ORF">MCBB_0904</name>
</gene>
<reference evidence="2 3" key="1">
    <citation type="submission" date="2016-08" db="EMBL/GenBank/DDBJ databases">
        <authorList>
            <person name="Seilhamer J.J."/>
        </authorList>
    </citation>
    <scope>NUCLEOTIDE SEQUENCE [LARGE SCALE GENOMIC DNA]</scope>
    <source>
        <strain evidence="2">Buetzberg</strain>
    </source>
</reference>
<dbReference type="KEGG" id="mcub:MCBB_0904"/>
<protein>
    <recommendedName>
        <fullName evidence="1">Calcineurin-like phosphoesterase domain-containing protein</fullName>
    </recommendedName>
</protein>
<feature type="domain" description="Calcineurin-like phosphoesterase" evidence="1">
    <location>
        <begin position="1"/>
        <end position="176"/>
    </location>
</feature>
<organism evidence="2 3">
    <name type="scientific">Methanobacterium congolense</name>
    <dbReference type="NCBI Taxonomy" id="118062"/>
    <lineage>
        <taxon>Archaea</taxon>
        <taxon>Methanobacteriati</taxon>
        <taxon>Methanobacteriota</taxon>
        <taxon>Methanomada group</taxon>
        <taxon>Methanobacteria</taxon>
        <taxon>Methanobacteriales</taxon>
        <taxon>Methanobacteriaceae</taxon>
        <taxon>Methanobacterium</taxon>
    </lineage>
</organism>
<dbReference type="OrthoDB" id="9937at2157"/>
<dbReference type="GO" id="GO:0016791">
    <property type="term" value="F:phosphatase activity"/>
    <property type="evidence" value="ECO:0007669"/>
    <property type="project" value="TreeGrafter"/>
</dbReference>
<evidence type="ECO:0000259" key="1">
    <source>
        <dbReference type="Pfam" id="PF12850"/>
    </source>
</evidence>
<sequence length="192" mass="22006">MKTVVFSDLHANKQSLQDIKATLKNADLSIFCGDILGYGEDLEECIDFIFQHVDLAVLGNHDRMSITQENLDNQHPAVRDSIEYTRERLSNEQILSIGSLKPEIYFENMYVTHSLGDDYLRSKKDLIRLSDHTAANIKYIFFGHTHEKVFFEHNGKIIINPGSITKGRNGFKRGYVQINNGEIKFIDLEDVL</sequence>
<proteinExistence type="predicted"/>
<dbReference type="SUPFAM" id="SSF56300">
    <property type="entry name" value="Metallo-dependent phosphatases"/>
    <property type="match status" value="1"/>
</dbReference>
<dbReference type="GO" id="GO:0005737">
    <property type="term" value="C:cytoplasm"/>
    <property type="evidence" value="ECO:0007669"/>
    <property type="project" value="TreeGrafter"/>
</dbReference>
<dbReference type="STRING" id="118062.MCBB_0904"/>
<dbReference type="PIRSF" id="PIRSF000883">
    <property type="entry name" value="Pesterase_MJ0912"/>
    <property type="match status" value="1"/>
</dbReference>
<evidence type="ECO:0000313" key="2">
    <source>
        <dbReference type="EMBL" id="SCG85468.1"/>
    </source>
</evidence>
<keyword evidence="3" id="KW-1185">Reference proteome</keyword>
<dbReference type="EMBL" id="LT607756">
    <property type="protein sequence ID" value="SCG85468.1"/>
    <property type="molecule type" value="Genomic_DNA"/>
</dbReference>
<dbReference type="PANTHER" id="PTHR42850:SF2">
    <property type="entry name" value="BLL5683 PROTEIN"/>
    <property type="match status" value="1"/>
</dbReference>
<dbReference type="InterPro" id="IPR011152">
    <property type="entry name" value="Pesterase_MJ0912"/>
</dbReference>
<dbReference type="AlphaFoldDB" id="A0A1D3L1N0"/>
<dbReference type="GeneID" id="30411752"/>
<evidence type="ECO:0000313" key="3">
    <source>
        <dbReference type="Proteomes" id="UP000094707"/>
    </source>
</evidence>
<dbReference type="InterPro" id="IPR024654">
    <property type="entry name" value="Calcineurin-like_PHP_lpxH"/>
</dbReference>
<dbReference type="RefSeq" id="WP_071906624.1">
    <property type="nucleotide sequence ID" value="NZ_LT607756.1"/>
</dbReference>
<dbReference type="InterPro" id="IPR029052">
    <property type="entry name" value="Metallo-depent_PP-like"/>
</dbReference>
<dbReference type="Pfam" id="PF12850">
    <property type="entry name" value="Metallophos_2"/>
    <property type="match status" value="1"/>
</dbReference>
<dbReference type="Gene3D" id="3.60.21.10">
    <property type="match status" value="1"/>
</dbReference>
<dbReference type="InterPro" id="IPR050126">
    <property type="entry name" value="Ap4A_hydrolase"/>
</dbReference>
<dbReference type="PANTHER" id="PTHR42850">
    <property type="entry name" value="METALLOPHOSPHOESTERASE"/>
    <property type="match status" value="1"/>
</dbReference>